<evidence type="ECO:0000256" key="2">
    <source>
        <dbReference type="ARBA" id="ARBA00022690"/>
    </source>
</evidence>
<evidence type="ECO:0000259" key="5">
    <source>
        <dbReference type="SMART" id="SM00093"/>
    </source>
</evidence>
<dbReference type="Gene3D" id="3.30.497.10">
    <property type="entry name" value="Antithrombin, subunit I, domain 2"/>
    <property type="match status" value="1"/>
</dbReference>
<dbReference type="InterPro" id="IPR042185">
    <property type="entry name" value="Serpin_sf_2"/>
</dbReference>
<feature type="domain" description="Serpin" evidence="5">
    <location>
        <begin position="1"/>
        <end position="332"/>
    </location>
</feature>
<dbReference type="Gene3D" id="2.30.39.10">
    <property type="entry name" value="Alpha-1-antitrypsin, domain 1"/>
    <property type="match status" value="1"/>
</dbReference>
<dbReference type="Pfam" id="PF00079">
    <property type="entry name" value="Serpin"/>
    <property type="match status" value="1"/>
</dbReference>
<keyword evidence="3" id="KW-0722">Serine protease inhibitor</keyword>
<name>A0ABM4AJ09_VANTA</name>
<dbReference type="InterPro" id="IPR042178">
    <property type="entry name" value="Serpin_sf_1"/>
</dbReference>
<keyword evidence="6" id="KW-1185">Reference proteome</keyword>
<evidence type="ECO:0000256" key="4">
    <source>
        <dbReference type="RuleBase" id="RU000411"/>
    </source>
</evidence>
<dbReference type="Proteomes" id="UP001652626">
    <property type="component" value="Chromosome 6"/>
</dbReference>
<dbReference type="InterPro" id="IPR036186">
    <property type="entry name" value="Serpin_sf"/>
</dbReference>
<comment type="similarity">
    <text evidence="1 4">Belongs to the serpin family.</text>
</comment>
<reference evidence="7" key="1">
    <citation type="submission" date="2025-08" db="UniProtKB">
        <authorList>
            <consortium name="RefSeq"/>
        </authorList>
    </citation>
    <scope>IDENTIFICATION</scope>
    <source>
        <tissue evidence="7">Whole body</tissue>
    </source>
</reference>
<evidence type="ECO:0000313" key="6">
    <source>
        <dbReference type="Proteomes" id="UP001652626"/>
    </source>
</evidence>
<evidence type="ECO:0000313" key="7">
    <source>
        <dbReference type="RefSeq" id="XP_064071283.1"/>
    </source>
</evidence>
<dbReference type="SUPFAM" id="SSF56574">
    <property type="entry name" value="Serpins"/>
    <property type="match status" value="1"/>
</dbReference>
<dbReference type="RefSeq" id="XP_064071283.1">
    <property type="nucleotide sequence ID" value="XM_064215213.1"/>
</dbReference>
<dbReference type="InterPro" id="IPR000215">
    <property type="entry name" value="Serpin_fam"/>
</dbReference>
<dbReference type="InterPro" id="IPR023796">
    <property type="entry name" value="Serpin_dom"/>
</dbReference>
<dbReference type="PROSITE" id="PS00284">
    <property type="entry name" value="SERPIN"/>
    <property type="match status" value="1"/>
</dbReference>
<gene>
    <name evidence="7" type="primary">LOC113393369</name>
</gene>
<dbReference type="SMART" id="SM00093">
    <property type="entry name" value="SERPIN"/>
    <property type="match status" value="1"/>
</dbReference>
<sequence>MPLGKLALGAEGHSLDELLSAIGVLKKSMISSHFKPLILELRYLPGVKLDIASKLYISINSRLHRAFSDQAKDIFDSSAEKIDFQYPTYAAEEINSWVSLQTNGLIKDIVSPIDVPPSTSLVLVNGVYFSGKWKDNFDKVKNMTFHSPNGQITVPMMIKIGHYNYSVSDALGSRLVQIPYNGDKASLLLVLPTSRTGLSVLLSQLKLAPELLDSALSRMELKNLQLIMPKFKIESQLNLNAMYLKVGVKKIFDNVDSGLTKIVRDESLHVTNAKQKAFIEVNEFGTEAAGSSVVNTMKFAYQKPSEFKADHPFLFLILVKGQQLFSGTVVNLK</sequence>
<evidence type="ECO:0000256" key="1">
    <source>
        <dbReference type="ARBA" id="ARBA00009500"/>
    </source>
</evidence>
<dbReference type="InterPro" id="IPR023795">
    <property type="entry name" value="Serpin_CS"/>
</dbReference>
<proteinExistence type="inferred from homology"/>
<keyword evidence="2" id="KW-0646">Protease inhibitor</keyword>
<dbReference type="PANTHER" id="PTHR11461">
    <property type="entry name" value="SERINE PROTEASE INHIBITOR, SERPIN"/>
    <property type="match status" value="1"/>
</dbReference>
<dbReference type="PANTHER" id="PTHR11461:SF211">
    <property type="entry name" value="GH10112P-RELATED"/>
    <property type="match status" value="1"/>
</dbReference>
<evidence type="ECO:0000256" key="3">
    <source>
        <dbReference type="ARBA" id="ARBA00022900"/>
    </source>
</evidence>
<accession>A0ABM4AJ09</accession>
<protein>
    <submittedName>
        <fullName evidence="7">Antichymotrypsin-2-like</fullName>
    </submittedName>
</protein>
<organism evidence="6 7">
    <name type="scientific">Vanessa tameamea</name>
    <name type="common">Kamehameha butterfly</name>
    <dbReference type="NCBI Taxonomy" id="334116"/>
    <lineage>
        <taxon>Eukaryota</taxon>
        <taxon>Metazoa</taxon>
        <taxon>Ecdysozoa</taxon>
        <taxon>Arthropoda</taxon>
        <taxon>Hexapoda</taxon>
        <taxon>Insecta</taxon>
        <taxon>Pterygota</taxon>
        <taxon>Neoptera</taxon>
        <taxon>Endopterygota</taxon>
        <taxon>Lepidoptera</taxon>
        <taxon>Glossata</taxon>
        <taxon>Ditrysia</taxon>
        <taxon>Papilionoidea</taxon>
        <taxon>Nymphalidae</taxon>
        <taxon>Nymphalinae</taxon>
        <taxon>Vanessa</taxon>
    </lineage>
</organism>
<dbReference type="GeneID" id="113393369"/>